<dbReference type="InterPro" id="IPR013830">
    <property type="entry name" value="SGNH_hydro"/>
</dbReference>
<organism evidence="4 5">
    <name type="scientific">Paludisphaera borealis</name>
    <dbReference type="NCBI Taxonomy" id="1387353"/>
    <lineage>
        <taxon>Bacteria</taxon>
        <taxon>Pseudomonadati</taxon>
        <taxon>Planctomycetota</taxon>
        <taxon>Planctomycetia</taxon>
        <taxon>Isosphaerales</taxon>
        <taxon>Isosphaeraceae</taxon>
        <taxon>Paludisphaera</taxon>
    </lineage>
</organism>
<dbReference type="PANTHER" id="PTHR11852">
    <property type="entry name" value="PLATELET-ACTIVATING FACTOR ACETYLHYDROLASE"/>
    <property type="match status" value="1"/>
</dbReference>
<comment type="similarity">
    <text evidence="1">Belongs to the 'GDSL' lipolytic enzyme family. Platelet-activating factor acetylhydrolase IB beta/gamma subunits subfamily.</text>
</comment>
<evidence type="ECO:0000259" key="3">
    <source>
        <dbReference type="Pfam" id="PF13472"/>
    </source>
</evidence>
<feature type="domain" description="SGNH hydrolase-type esterase" evidence="3">
    <location>
        <begin position="66"/>
        <end position="226"/>
    </location>
</feature>
<protein>
    <recommendedName>
        <fullName evidence="3">SGNH hydrolase-type esterase domain-containing protein</fullName>
    </recommendedName>
</protein>
<feature type="chain" id="PRO_5012752874" description="SGNH hydrolase-type esterase domain-containing protein" evidence="2">
    <location>
        <begin position="31"/>
        <end position="243"/>
    </location>
</feature>
<dbReference type="GO" id="GO:0016788">
    <property type="term" value="F:hydrolase activity, acting on ester bonds"/>
    <property type="evidence" value="ECO:0007669"/>
    <property type="project" value="UniProtKB-ARBA"/>
</dbReference>
<dbReference type="Proteomes" id="UP000186309">
    <property type="component" value="Chromosome"/>
</dbReference>
<dbReference type="Pfam" id="PF13472">
    <property type="entry name" value="Lipase_GDSL_2"/>
    <property type="match status" value="1"/>
</dbReference>
<dbReference type="CDD" id="cd01820">
    <property type="entry name" value="PAF_acetylesterase_like"/>
    <property type="match status" value="1"/>
</dbReference>
<dbReference type="KEGG" id="pbor:BSF38_01614"/>
<evidence type="ECO:0000313" key="5">
    <source>
        <dbReference type="Proteomes" id="UP000186309"/>
    </source>
</evidence>
<sequence length="243" mass="26635">MLNTVIAGRRFVPIMLGAALLLTSASQVPAQTPTTLAAAPRTDEWWTNMHKDFLAQTKKGGIDLLFLGDSITQGWGGNETWKKHYTPRHAANFGIGGDGTQHVLWRVENGEIDGIKPRVIVMMIGTNNAGGSSADEIAAGNKAIVKQLRKRLPETKILLLGVFPRSEKPDDTRAKLKAVNEKIAKLDDGDKVHYLDIGSKFLREDGTISADIMPDFLHLSPKGYEIWADAIEPSLKKLLGEDK</sequence>
<keyword evidence="5" id="KW-1185">Reference proteome</keyword>
<evidence type="ECO:0000256" key="2">
    <source>
        <dbReference type="SAM" id="SignalP"/>
    </source>
</evidence>
<gene>
    <name evidence="4" type="ORF">BSF38_01614</name>
</gene>
<evidence type="ECO:0000313" key="4">
    <source>
        <dbReference type="EMBL" id="APW60148.1"/>
    </source>
</evidence>
<proteinExistence type="inferred from homology"/>
<dbReference type="SUPFAM" id="SSF52266">
    <property type="entry name" value="SGNH hydrolase"/>
    <property type="match status" value="1"/>
</dbReference>
<evidence type="ECO:0000256" key="1">
    <source>
        <dbReference type="ARBA" id="ARBA00038184"/>
    </source>
</evidence>
<dbReference type="EMBL" id="CP019082">
    <property type="protein sequence ID" value="APW60148.1"/>
    <property type="molecule type" value="Genomic_DNA"/>
</dbReference>
<keyword evidence="2" id="KW-0732">Signal</keyword>
<dbReference type="RefSeq" id="WP_083712782.1">
    <property type="nucleotide sequence ID" value="NZ_CP019082.1"/>
</dbReference>
<feature type="signal peptide" evidence="2">
    <location>
        <begin position="1"/>
        <end position="30"/>
    </location>
</feature>
<reference evidence="5" key="1">
    <citation type="submission" date="2016-12" db="EMBL/GenBank/DDBJ databases">
        <title>Comparative genomics of four Isosphaeraceae planctomycetes: a common pool of plasmids and glycoside hydrolase genes.</title>
        <authorList>
            <person name="Ivanova A."/>
        </authorList>
    </citation>
    <scope>NUCLEOTIDE SEQUENCE [LARGE SCALE GENOMIC DNA]</scope>
    <source>
        <strain evidence="5">PX4</strain>
    </source>
</reference>
<dbReference type="Gene3D" id="3.40.50.1110">
    <property type="entry name" value="SGNH hydrolase"/>
    <property type="match status" value="1"/>
</dbReference>
<dbReference type="AlphaFoldDB" id="A0A1U7CML1"/>
<dbReference type="PANTHER" id="PTHR11852:SF0">
    <property type="entry name" value="PLATELET-ACTIVATING FACTOR ACETYLHYDROLASE IB SUBUNIT BETA HOMOLOG"/>
    <property type="match status" value="1"/>
</dbReference>
<name>A0A1U7CML1_9BACT</name>
<dbReference type="STRING" id="1387353.BSF38_01614"/>
<accession>A0A1U7CML1</accession>
<dbReference type="InterPro" id="IPR036514">
    <property type="entry name" value="SGNH_hydro_sf"/>
</dbReference>
<dbReference type="OrthoDB" id="2513075at2"/>